<proteinExistence type="predicted"/>
<comment type="caution">
    <text evidence="1">The sequence shown here is derived from an EMBL/GenBank/DDBJ whole genome shotgun (WGS) entry which is preliminary data.</text>
</comment>
<accession>A0A178D415</accession>
<evidence type="ECO:0000313" key="1">
    <source>
        <dbReference type="EMBL" id="OAL36486.1"/>
    </source>
</evidence>
<organism evidence="1 2">
    <name type="scientific">Fonsecaea nubica</name>
    <dbReference type="NCBI Taxonomy" id="856822"/>
    <lineage>
        <taxon>Eukaryota</taxon>
        <taxon>Fungi</taxon>
        <taxon>Dikarya</taxon>
        <taxon>Ascomycota</taxon>
        <taxon>Pezizomycotina</taxon>
        <taxon>Eurotiomycetes</taxon>
        <taxon>Chaetothyriomycetidae</taxon>
        <taxon>Chaetothyriales</taxon>
        <taxon>Herpotrichiellaceae</taxon>
        <taxon>Fonsecaea</taxon>
    </lineage>
</organism>
<name>A0A178D415_9EURO</name>
<dbReference type="OrthoDB" id="4119926at2759"/>
<evidence type="ECO:0000313" key="2">
    <source>
        <dbReference type="Proteomes" id="UP000185904"/>
    </source>
</evidence>
<reference evidence="1 2" key="1">
    <citation type="submission" date="2016-03" db="EMBL/GenBank/DDBJ databases">
        <title>The draft genome sequence of Fonsecaea nubica causative agent of cutaneous subcutaneous infection in human host.</title>
        <authorList>
            <person name="Costa F."/>
            <person name="Sybren D.H."/>
            <person name="Raittz R.T."/>
            <person name="Weiss V.A."/>
            <person name="Leao A.C."/>
            <person name="Gomes R."/>
            <person name="De Souza E.M."/>
            <person name="Pedrosa F.O."/>
            <person name="Steffens M.B."/>
            <person name="Bombassaro A."/>
            <person name="Tadra-Sfeir M.Z."/>
            <person name="Moreno L.F."/>
            <person name="Najafzadeh M.J."/>
            <person name="Felipe M.S."/>
            <person name="Teixeira M."/>
            <person name="Sun J."/>
            <person name="Xi L."/>
            <person name="Castro M.A."/>
            <person name="Vicente V.A."/>
        </authorList>
    </citation>
    <scope>NUCLEOTIDE SEQUENCE [LARGE SCALE GENOMIC DNA]</scope>
    <source>
        <strain evidence="1 2">CBS 269.64</strain>
    </source>
</reference>
<dbReference type="SUPFAM" id="SSF56112">
    <property type="entry name" value="Protein kinase-like (PK-like)"/>
    <property type="match status" value="1"/>
</dbReference>
<dbReference type="EMBL" id="LVCJ01000021">
    <property type="protein sequence ID" value="OAL36486.1"/>
    <property type="molecule type" value="Genomic_DNA"/>
</dbReference>
<dbReference type="AlphaFoldDB" id="A0A178D415"/>
<keyword evidence="2" id="KW-1185">Reference proteome</keyword>
<dbReference type="InterPro" id="IPR011009">
    <property type="entry name" value="Kinase-like_dom_sf"/>
</dbReference>
<dbReference type="Proteomes" id="UP000185904">
    <property type="component" value="Unassembled WGS sequence"/>
</dbReference>
<dbReference type="Gene3D" id="1.10.510.10">
    <property type="entry name" value="Transferase(Phosphotransferase) domain 1"/>
    <property type="match status" value="1"/>
</dbReference>
<dbReference type="RefSeq" id="XP_022501498.1">
    <property type="nucleotide sequence ID" value="XM_022642401.1"/>
</dbReference>
<dbReference type="GeneID" id="34587523"/>
<sequence length="119" mass="13061">MSVAGSLPLSCRARTCPLIVDCATTIPLPSIDGPIHARLINFEQAFLQTDQPPLAKVRTPLVFRVPETLLDTTWDLRIDIGSLGCTIFEFVTGQPSFDNFMPRKAPLVLEWIAKNPLGG</sequence>
<gene>
    <name evidence="1" type="ORF">AYO20_04102</name>
</gene>
<protein>
    <recommendedName>
        <fullName evidence="3">Protein kinase domain-containing protein</fullName>
    </recommendedName>
</protein>
<evidence type="ECO:0008006" key="3">
    <source>
        <dbReference type="Google" id="ProtNLM"/>
    </source>
</evidence>